<proteinExistence type="predicted"/>
<keyword evidence="2" id="KW-1185">Reference proteome</keyword>
<protein>
    <submittedName>
        <fullName evidence="1">Uncharacterized protein</fullName>
    </submittedName>
</protein>
<gene>
    <name evidence="1" type="ORF">F5050DRAFT_1804913</name>
</gene>
<accession>A0ABQ8QLT4</accession>
<dbReference type="EMBL" id="MU790536">
    <property type="protein sequence ID" value="KAJ3999604.1"/>
    <property type="molecule type" value="Genomic_DNA"/>
</dbReference>
<evidence type="ECO:0000313" key="1">
    <source>
        <dbReference type="EMBL" id="KAJ3999604.1"/>
    </source>
</evidence>
<name>A0ABQ8QLT4_9AGAR</name>
<organism evidence="1 2">
    <name type="scientific">Lentinula boryana</name>
    <dbReference type="NCBI Taxonomy" id="40481"/>
    <lineage>
        <taxon>Eukaryota</taxon>
        <taxon>Fungi</taxon>
        <taxon>Dikarya</taxon>
        <taxon>Basidiomycota</taxon>
        <taxon>Agaricomycotina</taxon>
        <taxon>Agaricomycetes</taxon>
        <taxon>Agaricomycetidae</taxon>
        <taxon>Agaricales</taxon>
        <taxon>Marasmiineae</taxon>
        <taxon>Omphalotaceae</taxon>
        <taxon>Lentinula</taxon>
    </lineage>
</organism>
<sequence>MACNISGSGWVDMSTLKSGCQLLIPNPMLDMLEELWGYVTTNLKDHGITEDAMKKKEFLHYFAKWCNLQDILVKVLHMLIDKTWIELNNSTTNPEDFTCCPFFNVIHNKILGKDWAYIYDIKHNKYTMLPDLLGFSKLVTLMETYNCYLHDTMYHCLNEVLQALIMQKLPDRFQADLCDCKVSKQLPYTEWKAACKDMEEY</sequence>
<reference evidence="1" key="1">
    <citation type="submission" date="2022-08" db="EMBL/GenBank/DDBJ databases">
        <authorList>
            <consortium name="DOE Joint Genome Institute"/>
            <person name="Min B."/>
            <person name="Riley R."/>
            <person name="Sierra-Patev S."/>
            <person name="Naranjo-Ortiz M."/>
            <person name="Looney B."/>
            <person name="Konkel Z."/>
            <person name="Slot J.C."/>
            <person name="Sakamoto Y."/>
            <person name="Steenwyk J.L."/>
            <person name="Rokas A."/>
            <person name="Carro J."/>
            <person name="Camarero S."/>
            <person name="Ferreira P."/>
            <person name="Molpeceres G."/>
            <person name="Ruiz-Duenas F.J."/>
            <person name="Serrano A."/>
            <person name="Henrissat B."/>
            <person name="Drula E."/>
            <person name="Hughes K.W."/>
            <person name="Mata J.L."/>
            <person name="Ishikawa N.K."/>
            <person name="Vargas-Isla R."/>
            <person name="Ushijima S."/>
            <person name="Smith C.A."/>
            <person name="Ahrendt S."/>
            <person name="Andreopoulos W."/>
            <person name="He G."/>
            <person name="Labutti K."/>
            <person name="Lipzen A."/>
            <person name="Ng V."/>
            <person name="Sandor L."/>
            <person name="Barry K."/>
            <person name="Martinez A.T."/>
            <person name="Xiao Y."/>
            <person name="Gibbons J.G."/>
            <person name="Terashima K."/>
            <person name="Hibbett D.S."/>
            <person name="Grigoriev I.V."/>
        </authorList>
    </citation>
    <scope>NUCLEOTIDE SEQUENCE</scope>
    <source>
        <strain evidence="1">TFB10827</strain>
    </source>
</reference>
<comment type="caution">
    <text evidence="1">The sequence shown here is derived from an EMBL/GenBank/DDBJ whole genome shotgun (WGS) entry which is preliminary data.</text>
</comment>
<evidence type="ECO:0000313" key="2">
    <source>
        <dbReference type="Proteomes" id="UP001163828"/>
    </source>
</evidence>
<dbReference type="Proteomes" id="UP001163828">
    <property type="component" value="Unassembled WGS sequence"/>
</dbReference>